<evidence type="ECO:0000313" key="14">
    <source>
        <dbReference type="EMBL" id="PIT94130.1"/>
    </source>
</evidence>
<sequence length="655" mass="74239">MYVNIIPLTKIPLAKPQVYTYEAGDLANDLKIGQVVEVPLYNRVTAGIVAGFSETAPANIIYKKVARVLDLYSIVSERDLKLARFISEYYYSSLGLVLKQLTPELPRKQTKKLLASLAKINLSLINLSYAKGQERKGTAPYLLIGAPTERLERYREAIIQTLKEKKQILFLVPELILLTQTELWLKQNFSHQTIALLHSDLSKSNQLINWRQAQTGGALIFLGARQAVFASFYDLGLIIVEEEQNLSYKQWDMNPRYDARTVAEKKAALYNCRLIFGANAPTINAYFKAQTLPPRFHFVQAPLLSKEGGNIPTIPPLAKGRCPKGGGAIIDMRQELSGGNYSIFSDALQQALAQTLRQKKQAIIFVNRRGESTFVMCRDCGAVLRCPRCNIALMEHANKTLSCNHCNYKTASPLACPACRSPRIKGFGIGVEKVEMELKKIGGGARIARLDAGSASRQKNIKQRYAEFTAGQIDILVGTQIALPITSANLELIAAINIDSILNFPDWRTDERAWHILRQITGRNDIKRALIQTYNPENKILRYISRTDFDGFYQEELKNRKIFQYPPYLKIIKLICKSDDYDYLLRESVKIAEKLKQELAGQKIIGPIRPIPEKMRNFWQREIIIKLDLNYKNDKLENILRNLTGEWSIDIDPLT</sequence>
<keyword evidence="2 11" id="KW-0235">DNA replication</keyword>
<comment type="caution">
    <text evidence="14">The sequence shown here is derived from an EMBL/GenBank/DDBJ whole genome shotgun (WGS) entry which is preliminary data.</text>
</comment>
<dbReference type="Proteomes" id="UP000229335">
    <property type="component" value="Unassembled WGS sequence"/>
</dbReference>
<accession>A0A2M6WMV2</accession>
<dbReference type="GO" id="GO:0043138">
    <property type="term" value="F:3'-5' DNA helicase activity"/>
    <property type="evidence" value="ECO:0007669"/>
    <property type="project" value="TreeGrafter"/>
</dbReference>
<keyword evidence="3 11" id="KW-0479">Metal-binding</keyword>
<dbReference type="GO" id="GO:1990077">
    <property type="term" value="C:primosome complex"/>
    <property type="evidence" value="ECO:0007669"/>
    <property type="project" value="UniProtKB-UniRule"/>
</dbReference>
<feature type="binding site" evidence="11">
    <location>
        <position position="386"/>
    </location>
    <ligand>
        <name>Zn(2+)</name>
        <dbReference type="ChEBI" id="CHEBI:29105"/>
        <label>2</label>
    </ligand>
</feature>
<evidence type="ECO:0000256" key="3">
    <source>
        <dbReference type="ARBA" id="ARBA00022723"/>
    </source>
</evidence>
<feature type="binding site" evidence="11">
    <location>
        <position position="419"/>
    </location>
    <ligand>
        <name>Zn(2+)</name>
        <dbReference type="ChEBI" id="CHEBI:29105"/>
        <label>1</label>
    </ligand>
</feature>
<feature type="domain" description="Primosomal protein N C-terminal" evidence="13">
    <location>
        <begin position="567"/>
        <end position="653"/>
    </location>
</feature>
<dbReference type="PANTHER" id="PTHR30580:SF0">
    <property type="entry name" value="PRIMOSOMAL PROTEIN N"/>
    <property type="match status" value="1"/>
</dbReference>
<evidence type="ECO:0000256" key="1">
    <source>
        <dbReference type="ARBA" id="ARBA00022515"/>
    </source>
</evidence>
<keyword evidence="6" id="KW-0347">Helicase</keyword>
<proteinExistence type="inferred from homology"/>
<keyword evidence="5" id="KW-0378">Hydrolase</keyword>
<dbReference type="InterPro" id="IPR005259">
    <property type="entry name" value="PriA"/>
</dbReference>
<evidence type="ECO:0000313" key="15">
    <source>
        <dbReference type="Proteomes" id="UP000229335"/>
    </source>
</evidence>
<dbReference type="GO" id="GO:0005524">
    <property type="term" value="F:ATP binding"/>
    <property type="evidence" value="ECO:0007669"/>
    <property type="project" value="UniProtKB-UniRule"/>
</dbReference>
<organism evidence="14 15">
    <name type="scientific">Candidatus Falkowbacteria bacterium CG10_big_fil_rev_8_21_14_0_10_43_11</name>
    <dbReference type="NCBI Taxonomy" id="1974568"/>
    <lineage>
        <taxon>Bacteria</taxon>
        <taxon>Candidatus Falkowiibacteriota</taxon>
    </lineage>
</organism>
<dbReference type="GO" id="GO:0006270">
    <property type="term" value="P:DNA replication initiation"/>
    <property type="evidence" value="ECO:0007669"/>
    <property type="project" value="TreeGrafter"/>
</dbReference>
<comment type="subunit">
    <text evidence="11">Component of the replication restart primosome.</text>
</comment>
<dbReference type="SUPFAM" id="SSF52540">
    <property type="entry name" value="P-loop containing nucleoside triphosphate hydrolases"/>
    <property type="match status" value="2"/>
</dbReference>
<dbReference type="EMBL" id="PFAS01000006">
    <property type="protein sequence ID" value="PIT94130.1"/>
    <property type="molecule type" value="Genomic_DNA"/>
</dbReference>
<dbReference type="AlphaFoldDB" id="A0A2M6WMV2"/>
<dbReference type="GO" id="GO:0006310">
    <property type="term" value="P:DNA recombination"/>
    <property type="evidence" value="ECO:0007669"/>
    <property type="project" value="InterPro"/>
</dbReference>
<dbReference type="InterPro" id="IPR041222">
    <property type="entry name" value="PriA_3primeBD"/>
</dbReference>
<evidence type="ECO:0000259" key="12">
    <source>
        <dbReference type="Pfam" id="PF17764"/>
    </source>
</evidence>
<feature type="domain" description="Primosomal protein N' 3' DNA-binding" evidence="12">
    <location>
        <begin position="11"/>
        <end position="103"/>
    </location>
</feature>
<dbReference type="HAMAP" id="MF_00983">
    <property type="entry name" value="PriA"/>
    <property type="match status" value="1"/>
</dbReference>
<gene>
    <name evidence="11 14" type="primary">priA</name>
    <name evidence="14" type="ORF">COU00_00430</name>
</gene>
<feature type="binding site" evidence="11">
    <location>
        <position position="403"/>
    </location>
    <ligand>
        <name>Zn(2+)</name>
        <dbReference type="ChEBI" id="CHEBI:29105"/>
        <label>2</label>
    </ligand>
</feature>
<feature type="binding site" evidence="11">
    <location>
        <position position="377"/>
    </location>
    <ligand>
        <name>Zn(2+)</name>
        <dbReference type="ChEBI" id="CHEBI:29105"/>
        <label>1</label>
    </ligand>
</feature>
<feature type="binding site" evidence="11">
    <location>
        <position position="406"/>
    </location>
    <ligand>
        <name>Zn(2+)</name>
        <dbReference type="ChEBI" id="CHEBI:29105"/>
        <label>2</label>
    </ligand>
</feature>
<keyword evidence="9 11" id="KW-0238">DNA-binding</keyword>
<reference evidence="15" key="1">
    <citation type="submission" date="2017-09" db="EMBL/GenBank/DDBJ databases">
        <title>Depth-based differentiation of microbial function through sediment-hosted aquifers and enrichment of novel symbionts in the deep terrestrial subsurface.</title>
        <authorList>
            <person name="Probst A.J."/>
            <person name="Ladd B."/>
            <person name="Jarett J.K."/>
            <person name="Geller-Mcgrath D.E."/>
            <person name="Sieber C.M.K."/>
            <person name="Emerson J.B."/>
            <person name="Anantharaman K."/>
            <person name="Thomas B.C."/>
            <person name="Malmstrom R."/>
            <person name="Stieglmeier M."/>
            <person name="Klingl A."/>
            <person name="Woyke T."/>
            <person name="Ryan C.M."/>
            <person name="Banfield J.F."/>
        </authorList>
    </citation>
    <scope>NUCLEOTIDE SEQUENCE [LARGE SCALE GENOMIC DNA]</scope>
</reference>
<dbReference type="GO" id="GO:0006302">
    <property type="term" value="P:double-strand break repair"/>
    <property type="evidence" value="ECO:0007669"/>
    <property type="project" value="InterPro"/>
</dbReference>
<name>A0A2M6WMV2_9BACT</name>
<keyword evidence="10" id="KW-0413">Isomerase</keyword>
<dbReference type="PANTHER" id="PTHR30580">
    <property type="entry name" value="PRIMOSOMAL PROTEIN N"/>
    <property type="match status" value="1"/>
</dbReference>
<evidence type="ECO:0000256" key="5">
    <source>
        <dbReference type="ARBA" id="ARBA00022801"/>
    </source>
</evidence>
<dbReference type="Gene3D" id="3.40.1440.60">
    <property type="entry name" value="PriA, 3(prime) DNA-binding domain"/>
    <property type="match status" value="1"/>
</dbReference>
<keyword evidence="7 11" id="KW-0862">Zinc</keyword>
<dbReference type="GO" id="GO:0016787">
    <property type="term" value="F:hydrolase activity"/>
    <property type="evidence" value="ECO:0007669"/>
    <property type="project" value="UniProtKB-KW"/>
</dbReference>
<dbReference type="Gene3D" id="3.40.50.300">
    <property type="entry name" value="P-loop containing nucleotide triphosphate hydrolases"/>
    <property type="match status" value="2"/>
</dbReference>
<dbReference type="Pfam" id="PF18074">
    <property type="entry name" value="PriA_C"/>
    <property type="match status" value="1"/>
</dbReference>
<keyword evidence="1 11" id="KW-0639">Primosome</keyword>
<keyword evidence="8 11" id="KW-0067">ATP-binding</keyword>
<evidence type="ECO:0000256" key="11">
    <source>
        <dbReference type="HAMAP-Rule" id="MF_00983"/>
    </source>
</evidence>
<evidence type="ECO:0000256" key="2">
    <source>
        <dbReference type="ARBA" id="ARBA00022705"/>
    </source>
</evidence>
<comment type="caution">
    <text evidence="11">As this protein does not have any detectable helicase domains, it probably does not have helicase activity.</text>
</comment>
<evidence type="ECO:0000256" key="8">
    <source>
        <dbReference type="ARBA" id="ARBA00022840"/>
    </source>
</evidence>
<evidence type="ECO:0000259" key="13">
    <source>
        <dbReference type="Pfam" id="PF18074"/>
    </source>
</evidence>
<evidence type="ECO:0000256" key="4">
    <source>
        <dbReference type="ARBA" id="ARBA00022741"/>
    </source>
</evidence>
<evidence type="ECO:0000256" key="10">
    <source>
        <dbReference type="ARBA" id="ARBA00023235"/>
    </source>
</evidence>
<dbReference type="GO" id="GO:0008270">
    <property type="term" value="F:zinc ion binding"/>
    <property type="evidence" value="ECO:0007669"/>
    <property type="project" value="UniProtKB-UniRule"/>
</dbReference>
<evidence type="ECO:0000256" key="6">
    <source>
        <dbReference type="ARBA" id="ARBA00022806"/>
    </source>
</evidence>
<protein>
    <recommendedName>
        <fullName evidence="11">Probable replication restart protein PriA</fullName>
    </recommendedName>
    <alternativeName>
        <fullName evidence="11">Putative ATP-dependent DNA helicase PriA</fullName>
    </alternativeName>
</protein>
<feature type="binding site" evidence="11">
    <location>
        <position position="389"/>
    </location>
    <ligand>
        <name>Zn(2+)</name>
        <dbReference type="ChEBI" id="CHEBI:29105"/>
        <label>2</label>
    </ligand>
</feature>
<feature type="binding site" evidence="11">
    <location>
        <position position="380"/>
    </location>
    <ligand>
        <name>Zn(2+)</name>
        <dbReference type="ChEBI" id="CHEBI:29105"/>
        <label>1</label>
    </ligand>
</feature>
<feature type="binding site" evidence="11">
    <location>
        <position position="416"/>
    </location>
    <ligand>
        <name>Zn(2+)</name>
        <dbReference type="ChEBI" id="CHEBI:29105"/>
        <label>1</label>
    </ligand>
</feature>
<keyword evidence="4 11" id="KW-0547">Nucleotide-binding</keyword>
<dbReference type="InterPro" id="IPR041236">
    <property type="entry name" value="PriA_C"/>
</dbReference>
<dbReference type="InterPro" id="IPR027417">
    <property type="entry name" value="P-loop_NTPase"/>
</dbReference>
<comment type="cofactor">
    <cofactor evidence="11">
        <name>Zn(2+)</name>
        <dbReference type="ChEBI" id="CHEBI:29105"/>
    </cofactor>
    <text evidence="11">Binds 2 zinc ions per subunit.</text>
</comment>
<evidence type="ECO:0000256" key="7">
    <source>
        <dbReference type="ARBA" id="ARBA00022833"/>
    </source>
</evidence>
<dbReference type="GO" id="GO:0006269">
    <property type="term" value="P:DNA replication, synthesis of primer"/>
    <property type="evidence" value="ECO:0007669"/>
    <property type="project" value="UniProtKB-KW"/>
</dbReference>
<dbReference type="NCBIfam" id="TIGR00595">
    <property type="entry name" value="priA"/>
    <property type="match status" value="1"/>
</dbReference>
<evidence type="ECO:0000256" key="9">
    <source>
        <dbReference type="ARBA" id="ARBA00023125"/>
    </source>
</evidence>
<comment type="function">
    <text evidence="11">Initiates the restart of stalled replication forks, which reloads the replicative helicase on sites other than the origin of replication. Recognizes and binds to abandoned replication forks and remodels them to uncover a helicase loading site. Promotes assembly of the primosome at these replication forks.</text>
</comment>
<dbReference type="GO" id="GO:0003677">
    <property type="term" value="F:DNA binding"/>
    <property type="evidence" value="ECO:0007669"/>
    <property type="project" value="UniProtKB-UniRule"/>
</dbReference>
<comment type="similarity">
    <text evidence="11">Belongs to the helicase family. PriA subfamily.</text>
</comment>
<dbReference type="InterPro" id="IPR042115">
    <property type="entry name" value="PriA_3primeBD_sf"/>
</dbReference>
<dbReference type="Pfam" id="PF17764">
    <property type="entry name" value="PriA_3primeBD"/>
    <property type="match status" value="1"/>
</dbReference>